<feature type="region of interest" description="Disordered" evidence="1">
    <location>
        <begin position="1"/>
        <end position="58"/>
    </location>
</feature>
<evidence type="ECO:0000313" key="2">
    <source>
        <dbReference type="EMBL" id="TVY39990.1"/>
    </source>
</evidence>
<keyword evidence="3" id="KW-1185">Reference proteome</keyword>
<reference evidence="2 3" key="1">
    <citation type="submission" date="2018-05" db="EMBL/GenBank/DDBJ databases">
        <title>Genome sequencing and assembly of the regulated plant pathogen Lachnellula willkommii and related sister species for the development of diagnostic species identification markers.</title>
        <authorList>
            <person name="Giroux E."/>
            <person name="Bilodeau G."/>
        </authorList>
    </citation>
    <scope>NUCLEOTIDE SEQUENCE [LARGE SCALE GENOMIC DNA]</scope>
    <source>
        <strain evidence="2 3">CBS 197.66</strain>
    </source>
</reference>
<evidence type="ECO:0000256" key="1">
    <source>
        <dbReference type="SAM" id="MobiDB-lite"/>
    </source>
</evidence>
<feature type="compositionally biased region" description="Pro residues" evidence="1">
    <location>
        <begin position="1"/>
        <end position="15"/>
    </location>
</feature>
<gene>
    <name evidence="2" type="ORF">LSUB1_G002010</name>
</gene>
<dbReference type="OrthoDB" id="27483at2759"/>
<sequence>MASMPPPPQPLPNPSKHPIGKTPYSHHDSESDPESDSDTATPLAGAPVTPRFLAPDPQEAASQRLLDQLKSALVEGYPWPVITAAEVMSLSRGIALPPPKIRPRRHSYVLQSSCGSIPLLGAHLSSASLQTLMTKILRAAEDDGGAKDTRGESRGRSARLDREKFAVDFHPSDFGILDAIKQVLLPGAVESRNEAVREKEKRKETGKENEKWSERKEHWGVRAELCQLNQHVDERAQTTDFATTARNSLRDTCRLRTIFSSRMGFEKLPNILLPEPVTDVL</sequence>
<proteinExistence type="predicted"/>
<dbReference type="EMBL" id="QGMJ01000200">
    <property type="protein sequence ID" value="TVY39990.1"/>
    <property type="molecule type" value="Genomic_DNA"/>
</dbReference>
<comment type="caution">
    <text evidence="2">The sequence shown here is derived from an EMBL/GenBank/DDBJ whole genome shotgun (WGS) entry which is preliminary data.</text>
</comment>
<name>A0A8H8UAG6_9HELO</name>
<organism evidence="2 3">
    <name type="scientific">Lachnellula subtilissima</name>
    <dbReference type="NCBI Taxonomy" id="602034"/>
    <lineage>
        <taxon>Eukaryota</taxon>
        <taxon>Fungi</taxon>
        <taxon>Dikarya</taxon>
        <taxon>Ascomycota</taxon>
        <taxon>Pezizomycotina</taxon>
        <taxon>Leotiomycetes</taxon>
        <taxon>Helotiales</taxon>
        <taxon>Lachnaceae</taxon>
        <taxon>Lachnellula</taxon>
    </lineage>
</organism>
<feature type="region of interest" description="Disordered" evidence="1">
    <location>
        <begin position="195"/>
        <end position="214"/>
    </location>
</feature>
<dbReference type="AlphaFoldDB" id="A0A8H8UAG6"/>
<accession>A0A8H8UAG6</accession>
<protein>
    <submittedName>
        <fullName evidence="2">Uncharacterized protein</fullName>
    </submittedName>
</protein>
<evidence type="ECO:0000313" key="3">
    <source>
        <dbReference type="Proteomes" id="UP000462212"/>
    </source>
</evidence>
<dbReference type="Proteomes" id="UP000462212">
    <property type="component" value="Unassembled WGS sequence"/>
</dbReference>